<name>A0ABQ9XTH8_9EUKA</name>
<feature type="region of interest" description="Disordered" evidence="1">
    <location>
        <begin position="224"/>
        <end position="258"/>
    </location>
</feature>
<feature type="compositionally biased region" description="Acidic residues" evidence="1">
    <location>
        <begin position="235"/>
        <end position="249"/>
    </location>
</feature>
<reference evidence="2 3" key="1">
    <citation type="journal article" date="2022" name="bioRxiv">
        <title>Genomics of Preaxostyla Flagellates Illuminates Evolutionary Transitions and the Path Towards Mitochondrial Loss.</title>
        <authorList>
            <person name="Novak L.V.F."/>
            <person name="Treitli S.C."/>
            <person name="Pyrih J."/>
            <person name="Halakuc P."/>
            <person name="Pipaliya S.V."/>
            <person name="Vacek V."/>
            <person name="Brzon O."/>
            <person name="Soukal P."/>
            <person name="Eme L."/>
            <person name="Dacks J.B."/>
            <person name="Karnkowska A."/>
            <person name="Elias M."/>
            <person name="Hampl V."/>
        </authorList>
    </citation>
    <scope>NUCLEOTIDE SEQUENCE [LARGE SCALE GENOMIC DNA]</scope>
    <source>
        <strain evidence="2">NAU3</strain>
        <tissue evidence="2">Gut</tissue>
    </source>
</reference>
<evidence type="ECO:0000313" key="2">
    <source>
        <dbReference type="EMBL" id="KAK2954778.1"/>
    </source>
</evidence>
<comment type="caution">
    <text evidence="2">The sequence shown here is derived from an EMBL/GenBank/DDBJ whole genome shotgun (WGS) entry which is preliminary data.</text>
</comment>
<feature type="compositionally biased region" description="Basic and acidic residues" evidence="1">
    <location>
        <begin position="319"/>
        <end position="329"/>
    </location>
</feature>
<feature type="region of interest" description="Disordered" evidence="1">
    <location>
        <begin position="68"/>
        <end position="174"/>
    </location>
</feature>
<feature type="compositionally biased region" description="Low complexity" evidence="1">
    <location>
        <begin position="86"/>
        <end position="107"/>
    </location>
</feature>
<dbReference type="EMBL" id="JARBJD010000074">
    <property type="protein sequence ID" value="KAK2954778.1"/>
    <property type="molecule type" value="Genomic_DNA"/>
</dbReference>
<sequence length="339" mass="36291">MASTPLSVRAMVGKYSDVEPLNRGGSRIIGSCPDVPCILHHSEIHRPFKARRKRSETPKLIQLTEAVEEKKEEVSTDVEVLVSSKSPQRPSSARKAPARSSSATPQPTRQPSPSPPAQTTPKKASAAPKEGSPQATHTPPKIGSSKGKVEREKEMRSEEVQTSSPFANVERGGLQTFDNVVFEVDGGDESDSDSAVIVFAADESEEEADEDVTQARVLNDMLGEMQGLLRTEAGKEDESDGDEDAEEDSADRHKRSKSIVVTDGNRHLQVHQLRVDASAAWCVGRGLAVLSDRVVEDLLRADCVSGAVHSAVPGDEGDPGERGRQHDECGDGAEGDGSG</sequence>
<organism evidence="2 3">
    <name type="scientific">Blattamonas nauphoetae</name>
    <dbReference type="NCBI Taxonomy" id="2049346"/>
    <lineage>
        <taxon>Eukaryota</taxon>
        <taxon>Metamonada</taxon>
        <taxon>Preaxostyla</taxon>
        <taxon>Oxymonadida</taxon>
        <taxon>Blattamonas</taxon>
    </lineage>
</organism>
<feature type="region of interest" description="Disordered" evidence="1">
    <location>
        <begin position="307"/>
        <end position="339"/>
    </location>
</feature>
<evidence type="ECO:0000256" key="1">
    <source>
        <dbReference type="SAM" id="MobiDB-lite"/>
    </source>
</evidence>
<keyword evidence="3" id="KW-1185">Reference proteome</keyword>
<gene>
    <name evidence="2" type="ORF">BLNAU_10263</name>
</gene>
<evidence type="ECO:0000313" key="3">
    <source>
        <dbReference type="Proteomes" id="UP001281761"/>
    </source>
</evidence>
<accession>A0ABQ9XTH8</accession>
<protein>
    <submittedName>
        <fullName evidence="2">Uncharacterized protein</fullName>
    </submittedName>
</protein>
<proteinExistence type="predicted"/>
<feature type="compositionally biased region" description="Basic and acidic residues" evidence="1">
    <location>
        <begin position="147"/>
        <end position="159"/>
    </location>
</feature>
<feature type="compositionally biased region" description="Pro residues" evidence="1">
    <location>
        <begin position="108"/>
        <end position="118"/>
    </location>
</feature>
<feature type="compositionally biased region" description="Acidic residues" evidence="1">
    <location>
        <begin position="330"/>
        <end position="339"/>
    </location>
</feature>
<dbReference type="Proteomes" id="UP001281761">
    <property type="component" value="Unassembled WGS sequence"/>
</dbReference>